<comment type="caution">
    <text evidence="2">The sequence shown here is derived from an EMBL/GenBank/DDBJ whole genome shotgun (WGS) entry which is preliminary data.</text>
</comment>
<dbReference type="EMBL" id="BNCO01000005">
    <property type="protein sequence ID" value="GIL48381.1"/>
    <property type="molecule type" value="Genomic_DNA"/>
</dbReference>
<reference evidence="2" key="1">
    <citation type="journal article" date="2021" name="Proc. Natl. Acad. Sci. U.S.A.">
        <title>Three genomes in the algal genus Volvox reveal the fate of a haploid sex-determining region after a transition to homothallism.</title>
        <authorList>
            <person name="Yamamoto K."/>
            <person name="Hamaji T."/>
            <person name="Kawai-Toyooka H."/>
            <person name="Matsuzaki R."/>
            <person name="Takahashi F."/>
            <person name="Nishimura Y."/>
            <person name="Kawachi M."/>
            <person name="Noguchi H."/>
            <person name="Minakuchi Y."/>
            <person name="Umen J.G."/>
            <person name="Toyoda A."/>
            <person name="Nozaki H."/>
        </authorList>
    </citation>
    <scope>NUCLEOTIDE SEQUENCE</scope>
    <source>
        <strain evidence="2">NIES-3780</strain>
    </source>
</reference>
<organism evidence="2 3">
    <name type="scientific">Volvox africanus</name>
    <dbReference type="NCBI Taxonomy" id="51714"/>
    <lineage>
        <taxon>Eukaryota</taxon>
        <taxon>Viridiplantae</taxon>
        <taxon>Chlorophyta</taxon>
        <taxon>core chlorophytes</taxon>
        <taxon>Chlorophyceae</taxon>
        <taxon>CS clade</taxon>
        <taxon>Chlamydomonadales</taxon>
        <taxon>Volvocaceae</taxon>
        <taxon>Volvox</taxon>
    </lineage>
</organism>
<evidence type="ECO:0000313" key="3">
    <source>
        <dbReference type="Proteomes" id="UP000747399"/>
    </source>
</evidence>
<feature type="region of interest" description="Disordered" evidence="1">
    <location>
        <begin position="1"/>
        <end position="23"/>
    </location>
</feature>
<keyword evidence="3" id="KW-1185">Reference proteome</keyword>
<sequence>MSSDNISATKKMPDSHDLDLLGPSIIEENRENFTVVKEDVKEATEIVKQSLHPNEEEGDGAADQGKTLVEYAPLVEKEDTGDLAASADQAQETAVAVVPSEAAPSGHATIAEKLRETVIEKPAKFLSEKGSVFNEKLIAGFDYVGSHLGDMTRCLAAPPPDGDDEAGSKADDGHHHHHTSGPVAFAEKIVETLIEKPAAACTEASVDINEKASAMNKKVIAGFDYVGDKLVGAATTVANATRAMVGAAAPAAASTVSGEGPEETTKLLHEEESPEAAECKK</sequence>
<gene>
    <name evidence="2" type="ORF">Vafri_4641</name>
</gene>
<proteinExistence type="predicted"/>
<dbReference type="AlphaFoldDB" id="A0A8J4AZH4"/>
<evidence type="ECO:0000256" key="1">
    <source>
        <dbReference type="SAM" id="MobiDB-lite"/>
    </source>
</evidence>
<name>A0A8J4AZH4_9CHLO</name>
<feature type="compositionally biased region" description="Basic and acidic residues" evidence="1">
    <location>
        <begin position="263"/>
        <end position="281"/>
    </location>
</feature>
<feature type="region of interest" description="Disordered" evidence="1">
    <location>
        <begin position="251"/>
        <end position="281"/>
    </location>
</feature>
<dbReference type="Proteomes" id="UP000747399">
    <property type="component" value="Unassembled WGS sequence"/>
</dbReference>
<accession>A0A8J4AZH4</accession>
<feature type="region of interest" description="Disordered" evidence="1">
    <location>
        <begin position="155"/>
        <end position="180"/>
    </location>
</feature>
<evidence type="ECO:0000313" key="2">
    <source>
        <dbReference type="EMBL" id="GIL48381.1"/>
    </source>
</evidence>
<protein>
    <submittedName>
        <fullName evidence="2">Uncharacterized protein</fullName>
    </submittedName>
</protein>